<feature type="domain" description="Calcineurin-like phosphoesterase" evidence="1">
    <location>
        <begin position="2"/>
        <end position="227"/>
    </location>
</feature>
<protein>
    <submittedName>
        <fullName evidence="2">Metallophosphatase</fullName>
    </submittedName>
</protein>
<dbReference type="Proteomes" id="UP000539052">
    <property type="component" value="Unassembled WGS sequence"/>
</dbReference>
<sequence length="247" mass="28950">MIYITGDTHGNFRRFEKEFFPAGQNLGRDDHVIICGDFGIWDETPQSNQELDWLNDQPFTTLFIDGNHENFDLLNRFPVMQWNGGSVHQVREHILHLMRGQVFEIGGMTFFTMGGAASHDISAGILEPDAPDFLYRKQVLDRNRALYRINHISWWKEEMPCDEEYETALKKLENAGWRVDCVLTHCAPDSIAAQVCYPYKPDRLTGFLETVKRRCSFDYWFFGHYHDNSTVEGQFILQWEQMVEIRL</sequence>
<proteinExistence type="predicted"/>
<keyword evidence="3" id="KW-1185">Reference proteome</keyword>
<dbReference type="Pfam" id="PF00149">
    <property type="entry name" value="Metallophos"/>
    <property type="match status" value="1"/>
</dbReference>
<dbReference type="SUPFAM" id="SSF56300">
    <property type="entry name" value="Metallo-dependent phosphatases"/>
    <property type="match status" value="1"/>
</dbReference>
<gene>
    <name evidence="2" type="ORF">G9470_12335</name>
</gene>
<organism evidence="2 3">
    <name type="scientific">Lacrimispora defluvii</name>
    <dbReference type="NCBI Taxonomy" id="2719233"/>
    <lineage>
        <taxon>Bacteria</taxon>
        <taxon>Bacillati</taxon>
        <taxon>Bacillota</taxon>
        <taxon>Clostridia</taxon>
        <taxon>Lachnospirales</taxon>
        <taxon>Lachnospiraceae</taxon>
        <taxon>Lacrimispora</taxon>
    </lineage>
</organism>
<dbReference type="RefSeq" id="WP_170821751.1">
    <property type="nucleotide sequence ID" value="NZ_JAAOXG010000021.1"/>
</dbReference>
<evidence type="ECO:0000313" key="3">
    <source>
        <dbReference type="Proteomes" id="UP000539052"/>
    </source>
</evidence>
<evidence type="ECO:0000313" key="2">
    <source>
        <dbReference type="EMBL" id="NNJ30572.1"/>
    </source>
</evidence>
<dbReference type="InterPro" id="IPR004843">
    <property type="entry name" value="Calcineurin-like_PHP"/>
</dbReference>
<reference evidence="2 3" key="1">
    <citation type="submission" date="2020-03" db="EMBL/GenBank/DDBJ databases">
        <title>Genome Sequence of industrial isolate, B5A.</title>
        <authorList>
            <person name="Sharma S."/>
            <person name="Patil P.B."/>
            <person name="Korpole S."/>
        </authorList>
    </citation>
    <scope>NUCLEOTIDE SEQUENCE [LARGE SCALE GENOMIC DNA]</scope>
    <source>
        <strain evidence="2 3">PI-S10-B5A</strain>
    </source>
</reference>
<dbReference type="InterPro" id="IPR029052">
    <property type="entry name" value="Metallo-depent_PP-like"/>
</dbReference>
<comment type="caution">
    <text evidence="2">The sequence shown here is derived from an EMBL/GenBank/DDBJ whole genome shotgun (WGS) entry which is preliminary data.</text>
</comment>
<dbReference type="EMBL" id="JAAOXG010000021">
    <property type="protein sequence ID" value="NNJ30572.1"/>
    <property type="molecule type" value="Genomic_DNA"/>
</dbReference>
<accession>A0ABX1VUP1</accession>
<dbReference type="Gene3D" id="3.60.21.10">
    <property type="match status" value="1"/>
</dbReference>
<name>A0ABX1VUP1_9FIRM</name>
<evidence type="ECO:0000259" key="1">
    <source>
        <dbReference type="Pfam" id="PF00149"/>
    </source>
</evidence>